<sequence length="92" mass="10470">MVGIMKLCIPLLVTFFCVVLPSVLGAWKKSCVSRDDLLIEECWGQPNVEECTRKCSKTLKCEDRTKTCCWTYCGNICWENDVIPLSGAYGYY</sequence>
<feature type="chain" id="PRO_5014353969" evidence="1">
    <location>
        <begin position="26"/>
        <end position="92"/>
    </location>
</feature>
<evidence type="ECO:0000313" key="2">
    <source>
        <dbReference type="Ensembl" id="ENSPCOP00000030743.1"/>
    </source>
</evidence>
<protein>
    <submittedName>
        <fullName evidence="2">WAP four-disulfide core domain 11</fullName>
    </submittedName>
</protein>
<reference evidence="2" key="2">
    <citation type="submission" date="2025-09" db="UniProtKB">
        <authorList>
            <consortium name="Ensembl"/>
        </authorList>
    </citation>
    <scope>IDENTIFICATION</scope>
</reference>
<keyword evidence="1" id="KW-0732">Signal</keyword>
<keyword evidence="3" id="KW-1185">Reference proteome</keyword>
<dbReference type="STRING" id="379532.ENSPCOP00000030743"/>
<proteinExistence type="predicted"/>
<dbReference type="AlphaFoldDB" id="A0A2K6GWY1"/>
<accession>A0A2K6GWY1</accession>
<dbReference type="Ensembl" id="ENSPCOT00000041693.1">
    <property type="protein sequence ID" value="ENSPCOP00000030743.1"/>
    <property type="gene ID" value="ENSPCOG00000028109.1"/>
</dbReference>
<name>A0A2K6GWY1_PROCO</name>
<evidence type="ECO:0000256" key="1">
    <source>
        <dbReference type="SAM" id="SignalP"/>
    </source>
</evidence>
<reference evidence="2" key="1">
    <citation type="submission" date="2025-08" db="UniProtKB">
        <authorList>
            <consortium name="Ensembl"/>
        </authorList>
    </citation>
    <scope>IDENTIFICATION</scope>
</reference>
<dbReference type="Proteomes" id="UP000233160">
    <property type="component" value="Unassembled WGS sequence"/>
</dbReference>
<gene>
    <name evidence="2" type="primary">WFDC11</name>
</gene>
<organism evidence="2 3">
    <name type="scientific">Propithecus coquereli</name>
    <name type="common">Coquerel's sifaka</name>
    <name type="synonym">Propithecus verreauxi coquereli</name>
    <dbReference type="NCBI Taxonomy" id="379532"/>
    <lineage>
        <taxon>Eukaryota</taxon>
        <taxon>Metazoa</taxon>
        <taxon>Chordata</taxon>
        <taxon>Craniata</taxon>
        <taxon>Vertebrata</taxon>
        <taxon>Euteleostomi</taxon>
        <taxon>Mammalia</taxon>
        <taxon>Eutheria</taxon>
        <taxon>Euarchontoglires</taxon>
        <taxon>Primates</taxon>
        <taxon>Strepsirrhini</taxon>
        <taxon>Lemuriformes</taxon>
        <taxon>Indriidae</taxon>
        <taxon>Propithecus</taxon>
    </lineage>
</organism>
<dbReference type="OMA" id="ECWGQPN"/>
<dbReference type="GeneTree" id="ENSGT00940000163115"/>
<evidence type="ECO:0000313" key="3">
    <source>
        <dbReference type="Proteomes" id="UP000233160"/>
    </source>
</evidence>
<feature type="signal peptide" evidence="1">
    <location>
        <begin position="1"/>
        <end position="25"/>
    </location>
</feature>